<dbReference type="EMBL" id="JAEPRC010000101">
    <property type="protein sequence ID" value="KAG2209076.1"/>
    <property type="molecule type" value="Genomic_DNA"/>
</dbReference>
<keyword evidence="7" id="KW-1185">Reference proteome</keyword>
<keyword evidence="1" id="KW-0560">Oxidoreductase</keyword>
<name>A0A8H7V3S0_9FUNG</name>
<dbReference type="InterPro" id="IPR023210">
    <property type="entry name" value="NADP_OxRdtase_dom"/>
</dbReference>
<dbReference type="GO" id="GO:0016616">
    <property type="term" value="F:oxidoreductase activity, acting on the CH-OH group of donors, NAD or NADP as acceptor"/>
    <property type="evidence" value="ECO:0007669"/>
    <property type="project" value="UniProtKB-ARBA"/>
</dbReference>
<evidence type="ECO:0000256" key="1">
    <source>
        <dbReference type="ARBA" id="ARBA00023002"/>
    </source>
</evidence>
<dbReference type="InterPro" id="IPR036812">
    <property type="entry name" value="NAD(P)_OxRdtase_dom_sf"/>
</dbReference>
<feature type="domain" description="NADP-dependent oxidoreductase" evidence="5">
    <location>
        <begin position="21"/>
        <end position="299"/>
    </location>
</feature>
<dbReference type="FunFam" id="3.20.20.100:FF:000002">
    <property type="entry name" value="2,5-diketo-D-gluconic acid reductase A"/>
    <property type="match status" value="1"/>
</dbReference>
<dbReference type="Gene3D" id="3.20.20.100">
    <property type="entry name" value="NADP-dependent oxidoreductase domain"/>
    <property type="match status" value="1"/>
</dbReference>
<evidence type="ECO:0000313" key="7">
    <source>
        <dbReference type="Proteomes" id="UP000650833"/>
    </source>
</evidence>
<evidence type="ECO:0000256" key="2">
    <source>
        <dbReference type="PIRSR" id="PIRSR000097-1"/>
    </source>
</evidence>
<feature type="site" description="Lowers pKa of active site Tyr" evidence="4">
    <location>
        <position position="81"/>
    </location>
</feature>
<evidence type="ECO:0000256" key="4">
    <source>
        <dbReference type="PIRSR" id="PIRSR000097-3"/>
    </source>
</evidence>
<dbReference type="PRINTS" id="PR00069">
    <property type="entry name" value="ALDKETRDTASE"/>
</dbReference>
<sequence>MSDHKYVTLQPSGDKIPLVGFGTARIPAAETEDVIYNAIKIGNRLIDGALLYANEPEVGKAVRRAIADGIVKREELFIVGKLWNTFHEKKHVKPIFQQTLDNYGLDYIDLYLIHFPLATEYVDPKEGLDFLKPNKEFKIIKAPLQETWRELEDLVDSGVVRNIGISNFNVQSTLDLLSYARIPPSVLEIEHHPYLQQRRLVNWAKSQGIHVIAYASFGNAVFEKFPPGTEHLENLMKHPVIVNIAKKHKRDVGQILLAWAVHHEVIVIPKTVKVERMKSNLDIDHIKLDDDDLQKIAKLEANARFNDFFDSTYGFDLPLFA</sequence>
<dbReference type="Proteomes" id="UP000650833">
    <property type="component" value="Unassembled WGS sequence"/>
</dbReference>
<feature type="binding site" evidence="3">
    <location>
        <position position="114"/>
    </location>
    <ligand>
        <name>substrate</name>
    </ligand>
</feature>
<evidence type="ECO:0000313" key="6">
    <source>
        <dbReference type="EMBL" id="KAG2209076.1"/>
    </source>
</evidence>
<gene>
    <name evidence="6" type="ORF">INT46_003651</name>
</gene>
<dbReference type="InterPro" id="IPR020471">
    <property type="entry name" value="AKR"/>
</dbReference>
<dbReference type="PIRSF" id="PIRSF000097">
    <property type="entry name" value="AKR"/>
    <property type="match status" value="1"/>
</dbReference>
<protein>
    <recommendedName>
        <fullName evidence="5">NADP-dependent oxidoreductase domain-containing protein</fullName>
    </recommendedName>
</protein>
<evidence type="ECO:0000259" key="5">
    <source>
        <dbReference type="Pfam" id="PF00248"/>
    </source>
</evidence>
<evidence type="ECO:0000256" key="3">
    <source>
        <dbReference type="PIRSR" id="PIRSR000097-2"/>
    </source>
</evidence>
<dbReference type="Pfam" id="PF00248">
    <property type="entry name" value="Aldo_ket_red"/>
    <property type="match status" value="1"/>
</dbReference>
<dbReference type="InterPro" id="IPR018170">
    <property type="entry name" value="Aldo/ket_reductase_CS"/>
</dbReference>
<reference evidence="6" key="1">
    <citation type="submission" date="2020-12" db="EMBL/GenBank/DDBJ databases">
        <title>Metabolic potential, ecology and presence of endohyphal bacteria is reflected in genomic diversity of Mucoromycotina.</title>
        <authorList>
            <person name="Muszewska A."/>
            <person name="Okrasinska A."/>
            <person name="Steczkiewicz K."/>
            <person name="Drgas O."/>
            <person name="Orlowska M."/>
            <person name="Perlinska-Lenart U."/>
            <person name="Aleksandrzak-Piekarczyk T."/>
            <person name="Szatraj K."/>
            <person name="Zielenkiewicz U."/>
            <person name="Pilsyk S."/>
            <person name="Malc E."/>
            <person name="Mieczkowski P."/>
            <person name="Kruszewska J.S."/>
            <person name="Biernat P."/>
            <person name="Pawlowska J."/>
        </authorList>
    </citation>
    <scope>NUCLEOTIDE SEQUENCE</scope>
    <source>
        <strain evidence="6">CBS 226.32</strain>
    </source>
</reference>
<proteinExistence type="predicted"/>
<dbReference type="OrthoDB" id="416253at2759"/>
<dbReference type="PROSITE" id="PS00062">
    <property type="entry name" value="ALDOKETO_REDUCTASE_2"/>
    <property type="match status" value="1"/>
</dbReference>
<accession>A0A8H7V3S0</accession>
<dbReference type="AlphaFoldDB" id="A0A8H7V3S0"/>
<comment type="caution">
    <text evidence="6">The sequence shown here is derived from an EMBL/GenBank/DDBJ whole genome shotgun (WGS) entry which is preliminary data.</text>
</comment>
<dbReference type="SUPFAM" id="SSF51430">
    <property type="entry name" value="NAD(P)-linked oxidoreductase"/>
    <property type="match status" value="1"/>
</dbReference>
<dbReference type="PANTHER" id="PTHR11732">
    <property type="entry name" value="ALDO/KETO REDUCTASE"/>
    <property type="match status" value="1"/>
</dbReference>
<feature type="active site" description="Proton donor" evidence="2">
    <location>
        <position position="52"/>
    </location>
</feature>
<organism evidence="6 7">
    <name type="scientific">Mucor plumbeus</name>
    <dbReference type="NCBI Taxonomy" id="97098"/>
    <lineage>
        <taxon>Eukaryota</taxon>
        <taxon>Fungi</taxon>
        <taxon>Fungi incertae sedis</taxon>
        <taxon>Mucoromycota</taxon>
        <taxon>Mucoromycotina</taxon>
        <taxon>Mucoromycetes</taxon>
        <taxon>Mucorales</taxon>
        <taxon>Mucorineae</taxon>
        <taxon>Mucoraceae</taxon>
        <taxon>Mucor</taxon>
    </lineage>
</organism>
<dbReference type="PROSITE" id="PS00063">
    <property type="entry name" value="ALDOKETO_REDUCTASE_3"/>
    <property type="match status" value="1"/>
</dbReference>